<sequence length="290" mass="33236">MGTSLPENVPSTNREKVGEELLHGQEFATQLQFLLKGPCGDLLLADELVVKILRSFNEALSLLSSCEFLENSQNLITTSQVDSVCCDDRRSEDSGESRKRPTNKDRRGCYKRNRKTSQSWITVSAAMEDGHAWRKYGQKEILNAKYPRSYFRCTHKYDQGCKATKQVQKMEEDPKMYRTTYIGQHTCRDILKVPQIITSTTQDSYPWESYMLSSDSKIPITPTYNATTIKQEYKEATTPSDLTDNLPSSDTGMWWKGFESTASQSLDMDFVDFDSDFHFDETEFNYLSAN</sequence>
<dbReference type="PROSITE" id="PS50811">
    <property type="entry name" value="WRKY"/>
    <property type="match status" value="1"/>
</dbReference>
<dbReference type="GO" id="GO:0043565">
    <property type="term" value="F:sequence-specific DNA binding"/>
    <property type="evidence" value="ECO:0007669"/>
    <property type="project" value="InterPro"/>
</dbReference>
<proteinExistence type="predicted"/>
<evidence type="ECO:0000256" key="2">
    <source>
        <dbReference type="ARBA" id="ARBA00023015"/>
    </source>
</evidence>
<dbReference type="AlphaFoldDB" id="S5CS97"/>
<keyword evidence="3" id="KW-0238">DNA-binding</keyword>
<reference evidence="9 10" key="2">
    <citation type="journal article" date="2014" name="PLoS ONE">
        <title>Global Analysis of Gene Expression Profiles in Physic Nut (Jatropha curcas L.) Seedlings Exposed to Salt Stress.</title>
        <authorList>
            <person name="Zhang L."/>
            <person name="Zhang C."/>
            <person name="Wu P."/>
            <person name="Chen Y."/>
            <person name="Li M."/>
            <person name="Jiang H."/>
            <person name="Wu G."/>
        </authorList>
    </citation>
    <scope>NUCLEOTIDE SEQUENCE [LARGE SCALE GENOMIC DNA]</scope>
    <source>
        <strain evidence="10">cv. GZQX0401</strain>
        <tissue evidence="9">Young leaves</tissue>
    </source>
</reference>
<dbReference type="OrthoDB" id="2021064at2759"/>
<dbReference type="EMBL" id="KK915609">
    <property type="protein sequence ID" value="KDP21637.1"/>
    <property type="molecule type" value="Genomic_DNA"/>
</dbReference>
<dbReference type="InterPro" id="IPR036576">
    <property type="entry name" value="WRKY_dom_sf"/>
</dbReference>
<keyword evidence="10" id="KW-1185">Reference proteome</keyword>
<evidence type="ECO:0000313" key="8">
    <source>
        <dbReference type="EMBL" id="AGQ04252.1"/>
    </source>
</evidence>
<accession>S5CS97</accession>
<evidence type="ECO:0000256" key="1">
    <source>
        <dbReference type="ARBA" id="ARBA00004123"/>
    </source>
</evidence>
<dbReference type="SMART" id="SM00774">
    <property type="entry name" value="WRKY"/>
    <property type="match status" value="1"/>
</dbReference>
<dbReference type="EMBL" id="KC485309">
    <property type="protein sequence ID" value="AGQ04252.1"/>
    <property type="molecule type" value="Genomic_DNA"/>
</dbReference>
<evidence type="ECO:0000313" key="9">
    <source>
        <dbReference type="EMBL" id="KDP21637.1"/>
    </source>
</evidence>
<feature type="region of interest" description="Disordered" evidence="6">
    <location>
        <begin position="88"/>
        <end position="109"/>
    </location>
</feature>
<dbReference type="GO" id="GO:0005634">
    <property type="term" value="C:nucleus"/>
    <property type="evidence" value="ECO:0007669"/>
    <property type="project" value="UniProtKB-SubCell"/>
</dbReference>
<evidence type="ECO:0000256" key="5">
    <source>
        <dbReference type="ARBA" id="ARBA00023242"/>
    </source>
</evidence>
<dbReference type="InterPro" id="IPR003657">
    <property type="entry name" value="WRKY_dom"/>
</dbReference>
<keyword evidence="5" id="KW-0539">Nucleus</keyword>
<evidence type="ECO:0000256" key="6">
    <source>
        <dbReference type="SAM" id="MobiDB-lite"/>
    </source>
</evidence>
<reference evidence="8" key="1">
    <citation type="journal article" date="2013" name="Gene">
        <title>Genome-wide analysis of the WRKY gene family in physic nut (Jatropha curcas L.).</title>
        <authorList>
            <person name="Xiong W."/>
            <person name="Xu X."/>
            <person name="Zhang L."/>
            <person name="Wu P."/>
            <person name="Chen Y."/>
            <person name="Li M."/>
            <person name="Jiang H."/>
            <person name="Wu G."/>
        </authorList>
    </citation>
    <scope>NUCLEOTIDE SEQUENCE</scope>
</reference>
<comment type="subcellular location">
    <subcellularLocation>
        <location evidence="1">Nucleus</location>
    </subcellularLocation>
</comment>
<evidence type="ECO:0000313" key="10">
    <source>
        <dbReference type="Proteomes" id="UP000027138"/>
    </source>
</evidence>
<dbReference type="Pfam" id="PF03106">
    <property type="entry name" value="WRKY"/>
    <property type="match status" value="1"/>
</dbReference>
<dbReference type="SUPFAM" id="SSF118290">
    <property type="entry name" value="WRKY DNA-binding domain"/>
    <property type="match status" value="1"/>
</dbReference>
<dbReference type="PANTHER" id="PTHR31282">
    <property type="entry name" value="WRKY TRANSCRIPTION FACTOR 21-RELATED"/>
    <property type="match status" value="1"/>
</dbReference>
<evidence type="ECO:0000256" key="4">
    <source>
        <dbReference type="ARBA" id="ARBA00023163"/>
    </source>
</evidence>
<protein>
    <submittedName>
        <fullName evidence="8">WRKY transcription factor 57.2</fullName>
    </submittedName>
</protein>
<dbReference type="GO" id="GO:0003700">
    <property type="term" value="F:DNA-binding transcription factor activity"/>
    <property type="evidence" value="ECO:0007669"/>
    <property type="project" value="InterPro"/>
</dbReference>
<feature type="compositionally biased region" description="Basic and acidic residues" evidence="6">
    <location>
        <begin position="88"/>
        <end position="108"/>
    </location>
</feature>
<dbReference type="STRING" id="180498.S5CS97"/>
<gene>
    <name evidence="8" type="primary">WRKY57</name>
    <name evidence="9" type="ORF">JCGZ_03308</name>
</gene>
<evidence type="ECO:0000259" key="7">
    <source>
        <dbReference type="PROSITE" id="PS50811"/>
    </source>
</evidence>
<evidence type="ECO:0000256" key="3">
    <source>
        <dbReference type="ARBA" id="ARBA00023125"/>
    </source>
</evidence>
<keyword evidence="2" id="KW-0805">Transcription regulation</keyword>
<name>S5CS97_JATCU</name>
<dbReference type="Gene3D" id="2.20.25.80">
    <property type="entry name" value="WRKY domain"/>
    <property type="match status" value="1"/>
</dbReference>
<dbReference type="Proteomes" id="UP000027138">
    <property type="component" value="Unassembled WGS sequence"/>
</dbReference>
<dbReference type="InterPro" id="IPR044810">
    <property type="entry name" value="WRKY_plant"/>
</dbReference>
<keyword evidence="4" id="KW-0804">Transcription</keyword>
<feature type="domain" description="WRKY" evidence="7">
    <location>
        <begin position="122"/>
        <end position="185"/>
    </location>
</feature>
<organism evidence="8">
    <name type="scientific">Jatropha curcas</name>
    <name type="common">Barbados nut</name>
    <dbReference type="NCBI Taxonomy" id="180498"/>
    <lineage>
        <taxon>Eukaryota</taxon>
        <taxon>Viridiplantae</taxon>
        <taxon>Streptophyta</taxon>
        <taxon>Embryophyta</taxon>
        <taxon>Tracheophyta</taxon>
        <taxon>Spermatophyta</taxon>
        <taxon>Magnoliopsida</taxon>
        <taxon>eudicotyledons</taxon>
        <taxon>Gunneridae</taxon>
        <taxon>Pentapetalae</taxon>
        <taxon>rosids</taxon>
        <taxon>fabids</taxon>
        <taxon>Malpighiales</taxon>
        <taxon>Euphorbiaceae</taxon>
        <taxon>Crotonoideae</taxon>
        <taxon>Jatropheae</taxon>
        <taxon>Jatropha</taxon>
    </lineage>
</organism>